<dbReference type="AlphaFoldDB" id="A0AAD1XFL5"/>
<evidence type="ECO:0000313" key="4">
    <source>
        <dbReference type="Proteomes" id="UP001295684"/>
    </source>
</evidence>
<proteinExistence type="predicted"/>
<dbReference type="GO" id="GO:0051225">
    <property type="term" value="P:spindle assembly"/>
    <property type="evidence" value="ECO:0007669"/>
    <property type="project" value="InterPro"/>
</dbReference>
<dbReference type="EMBL" id="CAMPGE010011192">
    <property type="protein sequence ID" value="CAI2370032.1"/>
    <property type="molecule type" value="Genomic_DNA"/>
</dbReference>
<name>A0AAD1XFL5_EUPCR</name>
<accession>A0AAD1XFL5</accession>
<evidence type="ECO:0000259" key="2">
    <source>
        <dbReference type="Pfam" id="PF14661"/>
    </source>
</evidence>
<keyword evidence="4" id="KW-1185">Reference proteome</keyword>
<gene>
    <name evidence="3" type="ORF">ECRASSUSDP1_LOCUS11340</name>
</gene>
<dbReference type="GO" id="GO:0070652">
    <property type="term" value="C:HAUS complex"/>
    <property type="evidence" value="ECO:0007669"/>
    <property type="project" value="InterPro"/>
</dbReference>
<evidence type="ECO:0000313" key="3">
    <source>
        <dbReference type="EMBL" id="CAI2370032.1"/>
    </source>
</evidence>
<dbReference type="InterPro" id="IPR026797">
    <property type="entry name" value="HAUS_6"/>
</dbReference>
<comment type="caution">
    <text evidence="3">The sequence shown here is derived from an EMBL/GenBank/DDBJ whole genome shotgun (WGS) entry which is preliminary data.</text>
</comment>
<feature type="domain" description="HAUS augmin-like complex subunit 6 N-terminal" evidence="2">
    <location>
        <begin position="16"/>
        <end position="143"/>
    </location>
</feature>
<dbReference type="PANTHER" id="PTHR16151:SF2">
    <property type="entry name" value="HAUS AUGMIN-LIKE COMPLEX SUBUNIT 6"/>
    <property type="match status" value="1"/>
</dbReference>
<feature type="coiled-coil region" evidence="1">
    <location>
        <begin position="409"/>
        <end position="440"/>
    </location>
</feature>
<sequence>MELDLFTEKLHDNEILFQNLNLLGFDKAQNEKDFKVLIQRDMFNKTNQKGLAILLYFLLCHMKPDFKGKYAMCWFPYTMAEMKEFKKITLEYFNILQTEGLVPHSQILSKSVLETASGRRVWEMLRYLSDYAIRIEIYRNNPHYSLPEFMMTLSEYKEEIDTNENGDELTTQIDMPSKECSGNSPAVLQIPLVKKVPAITNLNRSILNRNRMGAISQTQKEIQKFKEISIDQQTQKKAWIETSEKLSDLYEKLNEKLNSNKKQVKKTVLQGKNNGEVSSHEEIGDSELVRDAIETSLSCIDRIPVLDNIQENYGKLRYLKENMENNSLLSNLQKLVTSKDEEIKMNTLSEDLIFKDLLDVQKEELYPKLLVNPKQNKKAICLENLIDQANRQTSDAIHMLEQDKKVIKMEKLKESILNLKKLHQNKLDQVRKFNESLEQKLAV</sequence>
<dbReference type="GO" id="GO:1990498">
    <property type="term" value="C:mitotic spindle microtubule"/>
    <property type="evidence" value="ECO:0007669"/>
    <property type="project" value="TreeGrafter"/>
</dbReference>
<dbReference type="PANTHER" id="PTHR16151">
    <property type="entry name" value="HAUS AUGMIN-LIKE COMPLEX SUBUNIT 6"/>
    <property type="match status" value="1"/>
</dbReference>
<dbReference type="InterPro" id="IPR028163">
    <property type="entry name" value="HAUS_6_N"/>
</dbReference>
<keyword evidence="1" id="KW-0175">Coiled coil</keyword>
<feature type="coiled-coil region" evidence="1">
    <location>
        <begin position="236"/>
        <end position="270"/>
    </location>
</feature>
<reference evidence="3" key="1">
    <citation type="submission" date="2023-07" db="EMBL/GenBank/DDBJ databases">
        <authorList>
            <consortium name="AG Swart"/>
            <person name="Singh M."/>
            <person name="Singh A."/>
            <person name="Seah K."/>
            <person name="Emmerich C."/>
        </authorList>
    </citation>
    <scope>NUCLEOTIDE SEQUENCE</scope>
    <source>
        <strain evidence="3">DP1</strain>
    </source>
</reference>
<dbReference type="GO" id="GO:0008017">
    <property type="term" value="F:microtubule binding"/>
    <property type="evidence" value="ECO:0007669"/>
    <property type="project" value="TreeGrafter"/>
</dbReference>
<organism evidence="3 4">
    <name type="scientific">Euplotes crassus</name>
    <dbReference type="NCBI Taxonomy" id="5936"/>
    <lineage>
        <taxon>Eukaryota</taxon>
        <taxon>Sar</taxon>
        <taxon>Alveolata</taxon>
        <taxon>Ciliophora</taxon>
        <taxon>Intramacronucleata</taxon>
        <taxon>Spirotrichea</taxon>
        <taxon>Hypotrichia</taxon>
        <taxon>Euplotida</taxon>
        <taxon>Euplotidae</taxon>
        <taxon>Moneuplotes</taxon>
    </lineage>
</organism>
<evidence type="ECO:0000256" key="1">
    <source>
        <dbReference type="SAM" id="Coils"/>
    </source>
</evidence>
<dbReference type="Proteomes" id="UP001295684">
    <property type="component" value="Unassembled WGS sequence"/>
</dbReference>
<protein>
    <recommendedName>
        <fullName evidence="2">HAUS augmin-like complex subunit 6 N-terminal domain-containing protein</fullName>
    </recommendedName>
</protein>
<dbReference type="Pfam" id="PF14661">
    <property type="entry name" value="HAUS6_N"/>
    <property type="match status" value="1"/>
</dbReference>